<evidence type="ECO:0000313" key="1">
    <source>
        <dbReference type="EMBL" id="WOX04737.1"/>
    </source>
</evidence>
<dbReference type="EMBL" id="CP137555">
    <property type="protein sequence ID" value="WOX04737.1"/>
    <property type="molecule type" value="Genomic_DNA"/>
</dbReference>
<protein>
    <submittedName>
        <fullName evidence="1">Thioredoxin family protein</fullName>
    </submittedName>
</protein>
<name>A0AAU0MXX9_9GAMM</name>
<sequence>MPTLSHSPPFALLEKARNTATILLLLFCPVLNAAELLYVFEPQCGACRAFDRDIGSIYPKTEEASIAPLRPLNFSEIHGNIIVLEDQQVQLKAAIVGTPTFILISDGHEVDRFSGYSRDELFWMSLQRLLNRLPRPQ</sequence>
<dbReference type="RefSeq" id="WP_318953213.1">
    <property type="nucleotide sequence ID" value="NZ_CP137555.1"/>
</dbReference>
<gene>
    <name evidence="1" type="ORF">R5R33_13440</name>
</gene>
<dbReference type="Proteomes" id="UP001302477">
    <property type="component" value="Chromosome"/>
</dbReference>
<dbReference type="SUPFAM" id="SSF52833">
    <property type="entry name" value="Thioredoxin-like"/>
    <property type="match status" value="1"/>
</dbReference>
<dbReference type="InterPro" id="IPR036249">
    <property type="entry name" value="Thioredoxin-like_sf"/>
</dbReference>
<evidence type="ECO:0000313" key="2">
    <source>
        <dbReference type="Proteomes" id="UP001302477"/>
    </source>
</evidence>
<organism evidence="1 2">
    <name type="scientific">Microbulbifer pacificus</name>
    <dbReference type="NCBI Taxonomy" id="407164"/>
    <lineage>
        <taxon>Bacteria</taxon>
        <taxon>Pseudomonadati</taxon>
        <taxon>Pseudomonadota</taxon>
        <taxon>Gammaproteobacteria</taxon>
        <taxon>Cellvibrionales</taxon>
        <taxon>Microbulbiferaceae</taxon>
        <taxon>Microbulbifer</taxon>
    </lineage>
</organism>
<proteinExistence type="predicted"/>
<dbReference type="CDD" id="cd02947">
    <property type="entry name" value="TRX_family"/>
    <property type="match status" value="1"/>
</dbReference>
<accession>A0AAU0MXX9</accession>
<reference evidence="1 2" key="1">
    <citation type="submission" date="2023-10" db="EMBL/GenBank/DDBJ databases">
        <title>Description of Microbulbifer bruguierae sp. nov., isolated from the sediments of mangrove plant Bruguiera sexangula and comparative genomic analyses of the genus Microbulbifer.</title>
        <authorList>
            <person name="Long M."/>
        </authorList>
    </citation>
    <scope>NUCLEOTIDE SEQUENCE [LARGE SCALE GENOMIC DNA]</scope>
    <source>
        <strain evidence="1 2">SPO729</strain>
    </source>
</reference>
<dbReference type="AlphaFoldDB" id="A0AAU0MXX9"/>
<dbReference type="KEGG" id="mpaf:R5R33_13440"/>
<dbReference type="Gene3D" id="3.40.30.10">
    <property type="entry name" value="Glutaredoxin"/>
    <property type="match status" value="1"/>
</dbReference>
<keyword evidence="2" id="KW-1185">Reference proteome</keyword>